<keyword evidence="3" id="KW-1185">Reference proteome</keyword>
<comment type="caution">
    <text evidence="2">The sequence shown here is derived from an EMBL/GenBank/DDBJ whole genome shotgun (WGS) entry which is preliminary data.</text>
</comment>
<protein>
    <recommendedName>
        <fullName evidence="4">Secreted protein</fullName>
    </recommendedName>
</protein>
<sequence length="71" mass="8461">MLTWLVWPLVFTLSRLLLVGEIARSPSVCKRRNSGELATRWWTNVQQTQRRTPQQLDKAIQKGIYLYYRKP</sequence>
<evidence type="ECO:0000313" key="2">
    <source>
        <dbReference type="EMBL" id="KAH7146556.1"/>
    </source>
</evidence>
<name>A0A9P9EWR3_9HYPO</name>
<feature type="signal peptide" evidence="1">
    <location>
        <begin position="1"/>
        <end position="23"/>
    </location>
</feature>
<dbReference type="AlphaFoldDB" id="A0A9P9EWR3"/>
<evidence type="ECO:0000256" key="1">
    <source>
        <dbReference type="SAM" id="SignalP"/>
    </source>
</evidence>
<organism evidence="2 3">
    <name type="scientific">Dactylonectria macrodidyma</name>
    <dbReference type="NCBI Taxonomy" id="307937"/>
    <lineage>
        <taxon>Eukaryota</taxon>
        <taxon>Fungi</taxon>
        <taxon>Dikarya</taxon>
        <taxon>Ascomycota</taxon>
        <taxon>Pezizomycotina</taxon>
        <taxon>Sordariomycetes</taxon>
        <taxon>Hypocreomycetidae</taxon>
        <taxon>Hypocreales</taxon>
        <taxon>Nectriaceae</taxon>
        <taxon>Dactylonectria</taxon>
    </lineage>
</organism>
<keyword evidence="1" id="KW-0732">Signal</keyword>
<reference evidence="2" key="1">
    <citation type="journal article" date="2021" name="Nat. Commun.">
        <title>Genetic determinants of endophytism in the Arabidopsis root mycobiome.</title>
        <authorList>
            <person name="Mesny F."/>
            <person name="Miyauchi S."/>
            <person name="Thiergart T."/>
            <person name="Pickel B."/>
            <person name="Atanasova L."/>
            <person name="Karlsson M."/>
            <person name="Huettel B."/>
            <person name="Barry K.W."/>
            <person name="Haridas S."/>
            <person name="Chen C."/>
            <person name="Bauer D."/>
            <person name="Andreopoulos W."/>
            <person name="Pangilinan J."/>
            <person name="LaButti K."/>
            <person name="Riley R."/>
            <person name="Lipzen A."/>
            <person name="Clum A."/>
            <person name="Drula E."/>
            <person name="Henrissat B."/>
            <person name="Kohler A."/>
            <person name="Grigoriev I.V."/>
            <person name="Martin F.M."/>
            <person name="Hacquard S."/>
        </authorList>
    </citation>
    <scope>NUCLEOTIDE SEQUENCE</scope>
    <source>
        <strain evidence="2">MPI-CAGE-AT-0147</strain>
    </source>
</reference>
<proteinExistence type="predicted"/>
<evidence type="ECO:0000313" key="3">
    <source>
        <dbReference type="Proteomes" id="UP000738349"/>
    </source>
</evidence>
<dbReference type="EMBL" id="JAGMUV010000008">
    <property type="protein sequence ID" value="KAH7146556.1"/>
    <property type="molecule type" value="Genomic_DNA"/>
</dbReference>
<feature type="chain" id="PRO_5040256850" description="Secreted protein" evidence="1">
    <location>
        <begin position="24"/>
        <end position="71"/>
    </location>
</feature>
<dbReference type="Proteomes" id="UP000738349">
    <property type="component" value="Unassembled WGS sequence"/>
</dbReference>
<evidence type="ECO:0008006" key="4">
    <source>
        <dbReference type="Google" id="ProtNLM"/>
    </source>
</evidence>
<gene>
    <name evidence="2" type="ORF">EDB81DRAFT_497001</name>
</gene>
<accession>A0A9P9EWR3</accession>